<evidence type="ECO:0000313" key="3">
    <source>
        <dbReference type="EMBL" id="PKQ66636.1"/>
    </source>
</evidence>
<comment type="caution">
    <text evidence="3">The sequence shown here is derived from an EMBL/GenBank/DDBJ whole genome shotgun (WGS) entry which is preliminary data.</text>
</comment>
<dbReference type="Gene3D" id="2.40.160.60">
    <property type="entry name" value="Outer membrane protein transport protein (OMPP1/FadL/TodX)"/>
    <property type="match status" value="1"/>
</dbReference>
<keyword evidence="1" id="KW-0732">Signal</keyword>
<keyword evidence="4" id="KW-1185">Reference proteome</keyword>
<evidence type="ECO:0000256" key="1">
    <source>
        <dbReference type="SAM" id="SignalP"/>
    </source>
</evidence>
<gene>
    <name evidence="3" type="ORF">BZG01_10170</name>
</gene>
<feature type="signal peptide" evidence="1">
    <location>
        <begin position="1"/>
        <end position="24"/>
    </location>
</feature>
<sequence length="490" mass="54761">MIKFIYKTSIAGLIFLFLSVSASAQKMNNTLYLMQNVPQSNQLNPAIQPECKVFVGFPALSSIYLNYSNSSFAYSDIIKDGTGIRKDSLVVDINSFHDALQTTNFVSQQFELTLFALGIRAKDYFFTLDVIEKEDSRFSFDQEMVTFLKDGNASYRGKTANWGGLGLDASYYHEVALGVSKKINDKWTVGIKGKMLFGIANMHMEDSDMSVFTSASGNEIVLNSEHRLRVSMPINQIGLDADGYVNDIDIDGDNYDADFFANTDNKGFAVDLGMTYQMDEKTRLYASILDIGSINWKTDGHEFYQNGSFTWTGADWSQSGNSKDPNYKEIEDVFDDLTDSIVDEFRVTNGIDSYKVGLPAKIYLGGTHDLNKRVNVGALSRTEIFNGKIQSSLTFSANARFFRNLSTTLSYSVVNHSYNNLGFGLAAKLGPTQFYVVSDNVMAAIKPNTAHLANIRFGINFLFGCKDKTKKKDSCSFEDEVKNKKKPLYK</sequence>
<evidence type="ECO:0000259" key="2">
    <source>
        <dbReference type="Pfam" id="PF18990"/>
    </source>
</evidence>
<dbReference type="InterPro" id="IPR043781">
    <property type="entry name" value="DUF5723"/>
</dbReference>
<evidence type="ECO:0000313" key="4">
    <source>
        <dbReference type="Proteomes" id="UP000233618"/>
    </source>
</evidence>
<name>A0A2N3I8J4_9BACT</name>
<dbReference type="RefSeq" id="WP_101309730.1">
    <property type="nucleotide sequence ID" value="NZ_MVDE01000013.1"/>
</dbReference>
<reference evidence="3 4" key="1">
    <citation type="journal article" date="2017" name="Front. Microbiol.">
        <title>Labilibaculum manganireducens gen. nov., sp. nov. and Labilibaculum filiforme sp. nov., Novel Bacteroidetes Isolated from Subsurface Sediments of the Baltic Sea.</title>
        <authorList>
            <person name="Vandieken V."/>
            <person name="Marshall I.P."/>
            <person name="Niemann H."/>
            <person name="Engelen B."/>
            <person name="Cypionka H."/>
        </authorList>
    </citation>
    <scope>NUCLEOTIDE SEQUENCE [LARGE SCALE GENOMIC DNA]</scope>
    <source>
        <strain evidence="3 4">59.10-2M</strain>
    </source>
</reference>
<feature type="domain" description="DUF5723" evidence="2">
    <location>
        <begin position="45"/>
        <end position="439"/>
    </location>
</feature>
<proteinExistence type="predicted"/>
<dbReference type="AlphaFoldDB" id="A0A2N3I8J4"/>
<accession>A0A2N3I8J4</accession>
<dbReference type="EMBL" id="MVDE01000013">
    <property type="protein sequence ID" value="PKQ66636.1"/>
    <property type="molecule type" value="Genomic_DNA"/>
</dbReference>
<dbReference type="Proteomes" id="UP000233618">
    <property type="component" value="Unassembled WGS sequence"/>
</dbReference>
<organism evidence="3 4">
    <name type="scientific">Labilibaculum manganireducens</name>
    <dbReference type="NCBI Taxonomy" id="1940525"/>
    <lineage>
        <taxon>Bacteria</taxon>
        <taxon>Pseudomonadati</taxon>
        <taxon>Bacteroidota</taxon>
        <taxon>Bacteroidia</taxon>
        <taxon>Marinilabiliales</taxon>
        <taxon>Marinifilaceae</taxon>
        <taxon>Labilibaculum</taxon>
    </lineage>
</organism>
<protein>
    <recommendedName>
        <fullName evidence="2">DUF5723 domain-containing protein</fullName>
    </recommendedName>
</protein>
<feature type="chain" id="PRO_5014833420" description="DUF5723 domain-containing protein" evidence="1">
    <location>
        <begin position="25"/>
        <end position="490"/>
    </location>
</feature>
<dbReference type="Pfam" id="PF18990">
    <property type="entry name" value="DUF5723"/>
    <property type="match status" value="1"/>
</dbReference>